<comment type="caution">
    <text evidence="7">The sequence shown here is derived from an EMBL/GenBank/DDBJ whole genome shotgun (WGS) entry which is preliminary data.</text>
</comment>
<evidence type="ECO:0000313" key="8">
    <source>
        <dbReference type="Proteomes" id="UP000281112"/>
    </source>
</evidence>
<dbReference type="GO" id="GO:0016020">
    <property type="term" value="C:membrane"/>
    <property type="evidence" value="ECO:0007669"/>
    <property type="project" value="UniProtKB-SubCell"/>
</dbReference>
<feature type="transmembrane region" description="Helical" evidence="5">
    <location>
        <begin position="9"/>
        <end position="25"/>
    </location>
</feature>
<dbReference type="PANTHER" id="PTHR37422:SF13">
    <property type="entry name" value="LIPOPOLYSACCHARIDE BIOSYNTHESIS PROTEIN PA4999-RELATED"/>
    <property type="match status" value="1"/>
</dbReference>
<dbReference type="Pfam" id="PF04932">
    <property type="entry name" value="Wzy_C"/>
    <property type="match status" value="1"/>
</dbReference>
<dbReference type="AlphaFoldDB" id="A0A3N9THW5"/>
<feature type="transmembrane region" description="Helical" evidence="5">
    <location>
        <begin position="437"/>
        <end position="455"/>
    </location>
</feature>
<evidence type="ECO:0000313" key="7">
    <source>
        <dbReference type="EMBL" id="RQW63888.1"/>
    </source>
</evidence>
<protein>
    <submittedName>
        <fullName evidence="7">O-antigen ligase family protein</fullName>
    </submittedName>
</protein>
<name>A0A3N9THW5_9VIBR</name>
<dbReference type="InterPro" id="IPR051533">
    <property type="entry name" value="WaaL-like"/>
</dbReference>
<reference evidence="7 8" key="1">
    <citation type="submission" date="2018-11" db="EMBL/GenBank/DDBJ databases">
        <title>Vibrio LJC006 sp. nov., isolated from seawater during the bloom of the enteromorpha.</title>
        <authorList>
            <person name="Liang J."/>
        </authorList>
    </citation>
    <scope>NUCLEOTIDE SEQUENCE [LARGE SCALE GENOMIC DNA]</scope>
    <source>
        <strain evidence="7 8">LJC006</strain>
    </source>
</reference>
<evidence type="ECO:0000256" key="5">
    <source>
        <dbReference type="SAM" id="Phobius"/>
    </source>
</evidence>
<feature type="domain" description="O-antigen ligase-related" evidence="6">
    <location>
        <begin position="243"/>
        <end position="384"/>
    </location>
</feature>
<accession>A0A3N9THW5</accession>
<dbReference type="RefSeq" id="WP_124936009.1">
    <property type="nucleotide sequence ID" value="NZ_RJVQ01000002.1"/>
</dbReference>
<comment type="subcellular location">
    <subcellularLocation>
        <location evidence="1">Membrane</location>
        <topology evidence="1">Multi-pass membrane protein</topology>
    </subcellularLocation>
</comment>
<evidence type="ECO:0000259" key="6">
    <source>
        <dbReference type="Pfam" id="PF04932"/>
    </source>
</evidence>
<dbReference type="PANTHER" id="PTHR37422">
    <property type="entry name" value="TEICHURONIC ACID BIOSYNTHESIS PROTEIN TUAE"/>
    <property type="match status" value="1"/>
</dbReference>
<feature type="transmembrane region" description="Helical" evidence="5">
    <location>
        <begin position="261"/>
        <end position="278"/>
    </location>
</feature>
<sequence>MVVFSLERFCFLITVVLLFWLPLPLGSLRAWAWSLAEFAIAIQTILVLISFRNCVPFERLKAGMWLLAPLALFQVWVLIQIIPIPGSLLSLVSPNAYDVYANMLGEHSYFISLDPYSTFMDFLKGLAYSLFVFNNLILISTPKRIRIVLYILVFSGFYQAVYATLEVLLHVKHTWILGLNQGEKANGTFVYHNHLANYLLMTLCMGFGLIVTQLYQTPSGSWFVRIRRWTESALSRKMFIRLCLVVMVIALVLTRSRMGNTAFFLSSILTGITALIFYKRIPRSLIILIVSILAIDTFIIGSTFGIDKVAQRIEASSAQTETRDEVVKWGLTIVKDFPLTGTGLGSFYSIFPKYTKYNIGYYDYAHNEYLQFAIECGLPALLLLAFIVLMSLFKNVQTISKRNSKTMKGTALGCFMAIVGMMIHISVDFNLRPPANVITFLIILTLSAVCAHIPATRNEK</sequence>
<keyword evidence="8" id="KW-1185">Reference proteome</keyword>
<dbReference type="GO" id="GO:0016874">
    <property type="term" value="F:ligase activity"/>
    <property type="evidence" value="ECO:0007669"/>
    <property type="project" value="UniProtKB-KW"/>
</dbReference>
<feature type="transmembrane region" description="Helical" evidence="5">
    <location>
        <begin position="238"/>
        <end position="255"/>
    </location>
</feature>
<feature type="transmembrane region" description="Helical" evidence="5">
    <location>
        <begin position="285"/>
        <end position="306"/>
    </location>
</feature>
<feature type="transmembrane region" description="Helical" evidence="5">
    <location>
        <begin position="198"/>
        <end position="217"/>
    </location>
</feature>
<dbReference type="OrthoDB" id="9783389at2"/>
<proteinExistence type="predicted"/>
<feature type="transmembrane region" description="Helical" evidence="5">
    <location>
        <begin position="369"/>
        <end position="389"/>
    </location>
</feature>
<keyword evidence="7" id="KW-0436">Ligase</keyword>
<evidence type="ECO:0000256" key="1">
    <source>
        <dbReference type="ARBA" id="ARBA00004141"/>
    </source>
</evidence>
<feature type="transmembrane region" description="Helical" evidence="5">
    <location>
        <begin position="147"/>
        <end position="165"/>
    </location>
</feature>
<feature type="transmembrane region" description="Helical" evidence="5">
    <location>
        <begin position="122"/>
        <end position="140"/>
    </location>
</feature>
<evidence type="ECO:0000256" key="4">
    <source>
        <dbReference type="ARBA" id="ARBA00023136"/>
    </source>
</evidence>
<keyword evidence="3 5" id="KW-1133">Transmembrane helix</keyword>
<keyword evidence="4 5" id="KW-0472">Membrane</keyword>
<evidence type="ECO:0000256" key="2">
    <source>
        <dbReference type="ARBA" id="ARBA00022692"/>
    </source>
</evidence>
<dbReference type="InterPro" id="IPR007016">
    <property type="entry name" value="O-antigen_ligase-rel_domated"/>
</dbReference>
<feature type="transmembrane region" description="Helical" evidence="5">
    <location>
        <begin position="31"/>
        <end position="51"/>
    </location>
</feature>
<dbReference type="Proteomes" id="UP000281112">
    <property type="component" value="Unassembled WGS sequence"/>
</dbReference>
<dbReference type="EMBL" id="RJVQ01000002">
    <property type="protein sequence ID" value="RQW63888.1"/>
    <property type="molecule type" value="Genomic_DNA"/>
</dbReference>
<keyword evidence="2 5" id="KW-0812">Transmembrane</keyword>
<evidence type="ECO:0000256" key="3">
    <source>
        <dbReference type="ARBA" id="ARBA00022989"/>
    </source>
</evidence>
<gene>
    <name evidence="7" type="ORF">EES38_04585</name>
</gene>
<feature type="transmembrane region" description="Helical" evidence="5">
    <location>
        <begin position="63"/>
        <end position="84"/>
    </location>
</feature>
<feature type="transmembrane region" description="Helical" evidence="5">
    <location>
        <begin position="410"/>
        <end position="431"/>
    </location>
</feature>
<organism evidence="7 8">
    <name type="scientific">Vibrio viridaestus</name>
    <dbReference type="NCBI Taxonomy" id="2487322"/>
    <lineage>
        <taxon>Bacteria</taxon>
        <taxon>Pseudomonadati</taxon>
        <taxon>Pseudomonadota</taxon>
        <taxon>Gammaproteobacteria</taxon>
        <taxon>Vibrionales</taxon>
        <taxon>Vibrionaceae</taxon>
        <taxon>Vibrio</taxon>
    </lineage>
</organism>